<evidence type="ECO:0000256" key="1">
    <source>
        <dbReference type="SAM" id="Coils"/>
    </source>
</evidence>
<organism evidence="3">
    <name type="scientific">Pseudo-nitzschia australis</name>
    <dbReference type="NCBI Taxonomy" id="44445"/>
    <lineage>
        <taxon>Eukaryota</taxon>
        <taxon>Sar</taxon>
        <taxon>Stramenopiles</taxon>
        <taxon>Ochrophyta</taxon>
        <taxon>Bacillariophyta</taxon>
        <taxon>Bacillariophyceae</taxon>
        <taxon>Bacillariophycidae</taxon>
        <taxon>Bacillariales</taxon>
        <taxon>Bacillariaceae</taxon>
        <taxon>Pseudo-nitzschia</taxon>
    </lineage>
</organism>
<protein>
    <submittedName>
        <fullName evidence="3">Uncharacterized protein</fullName>
    </submittedName>
</protein>
<feature type="region of interest" description="Disordered" evidence="2">
    <location>
        <begin position="1"/>
        <end position="23"/>
    </location>
</feature>
<keyword evidence="1" id="KW-0175">Coiled coil</keyword>
<dbReference type="AlphaFoldDB" id="A0A7S4ASB3"/>
<evidence type="ECO:0000256" key="2">
    <source>
        <dbReference type="SAM" id="MobiDB-lite"/>
    </source>
</evidence>
<dbReference type="EMBL" id="HBIX01026594">
    <property type="protein sequence ID" value="CAE0725349.1"/>
    <property type="molecule type" value="Transcribed_RNA"/>
</dbReference>
<evidence type="ECO:0000313" key="3">
    <source>
        <dbReference type="EMBL" id="CAE0725349.1"/>
    </source>
</evidence>
<proteinExistence type="predicted"/>
<feature type="region of interest" description="Disordered" evidence="2">
    <location>
        <begin position="93"/>
        <end position="116"/>
    </location>
</feature>
<feature type="compositionally biased region" description="Low complexity" evidence="2">
    <location>
        <begin position="1"/>
        <end position="21"/>
    </location>
</feature>
<gene>
    <name evidence="3" type="ORF">PAUS00366_LOCUS18106</name>
</gene>
<feature type="coiled-coil region" evidence="1">
    <location>
        <begin position="257"/>
        <end position="291"/>
    </location>
</feature>
<sequence>MKASTPTTPTTPTTASASASPHGQLLEGYASLKKEKEALDMLTVLQTAEQENLRLELDATTNLLEQETNKVAELEARLSLKSASIDCQLAEAARKGSNGNGSNHQEQEEQQLAEAMRENQALQERIIFDLESSLENKNSVCETLLQRVAVLARRDQLQKASINTFQDEIFRLTADLALFEDRFASLANQATETKDSLLRNGGDRQEDTCIDSERPTIPSLLDTSAREQPQTQERVHTLELLVEALQTNKSVMQTSFMNTLSKHQRNWNDERKDLEEKISELIFEKEAIEQEVKEIALLLEKDSRYTEALATPTCSVVE</sequence>
<accession>A0A7S4ASB3</accession>
<name>A0A7S4ASB3_9STRA</name>
<reference evidence="3" key="1">
    <citation type="submission" date="2021-01" db="EMBL/GenBank/DDBJ databases">
        <authorList>
            <person name="Corre E."/>
            <person name="Pelletier E."/>
            <person name="Niang G."/>
            <person name="Scheremetjew M."/>
            <person name="Finn R."/>
            <person name="Kale V."/>
            <person name="Holt S."/>
            <person name="Cochrane G."/>
            <person name="Meng A."/>
            <person name="Brown T."/>
            <person name="Cohen L."/>
        </authorList>
    </citation>
    <scope>NUCLEOTIDE SEQUENCE</scope>
    <source>
        <strain evidence="3">10249 10 AB</strain>
    </source>
</reference>